<sequence>MNALLIAASLLLGADPPADGFYRLSSDADAPAAKIVDGRALPLGKQREFAVQSVQLISQNNENDRFWLSVTVPFDADLEPNAVVLIVDGQAFPQTGSGSNQQETSSLHFFIPGEKRAERVATFLNTPVLRCKHPGHRLLVTYTPAEESFAVGAKEIPVTLRIENVGDAPFAFQQGGRNRAARDNQYTFAAYRYGTPVADVGTTQHHGGMSVLRTIQPGEAFEDVIDLRKWFAFDEPGHYDIHGAYYLSFHDPDDEGYFVQWEDHASAEFTVRVEAAEGGEKPVEAVEPSAP</sequence>
<reference evidence="1 2" key="1">
    <citation type="journal article" date="2020" name="Syst. Appl. Microbiol.">
        <title>Alienimonas chondri sp. nov., a novel planctomycete isolated from the biofilm of the red alga Chondrus crispus.</title>
        <authorList>
            <person name="Vitorino I."/>
            <person name="Albuquerque L."/>
            <person name="Wiegand S."/>
            <person name="Kallscheuer N."/>
            <person name="da Costa M.S."/>
            <person name="Lobo-da-Cunha A."/>
            <person name="Jogler C."/>
            <person name="Lage O.M."/>
        </authorList>
    </citation>
    <scope>NUCLEOTIDE SEQUENCE [LARGE SCALE GENOMIC DNA]</scope>
    <source>
        <strain evidence="1 2">LzC2</strain>
    </source>
</reference>
<organism evidence="1 2">
    <name type="scientific">Alienimonas chondri</name>
    <dbReference type="NCBI Taxonomy" id="2681879"/>
    <lineage>
        <taxon>Bacteria</taxon>
        <taxon>Pseudomonadati</taxon>
        <taxon>Planctomycetota</taxon>
        <taxon>Planctomycetia</taxon>
        <taxon>Planctomycetales</taxon>
        <taxon>Planctomycetaceae</taxon>
        <taxon>Alienimonas</taxon>
    </lineage>
</organism>
<evidence type="ECO:0000313" key="2">
    <source>
        <dbReference type="Proteomes" id="UP000609651"/>
    </source>
</evidence>
<dbReference type="Proteomes" id="UP000609651">
    <property type="component" value="Unassembled WGS sequence"/>
</dbReference>
<protein>
    <submittedName>
        <fullName evidence="1">Uncharacterized protein</fullName>
    </submittedName>
</protein>
<dbReference type="EMBL" id="WTPX01000176">
    <property type="protein sequence ID" value="NNJ27632.1"/>
    <property type="molecule type" value="Genomic_DNA"/>
</dbReference>
<accession>A0ABX1VKG4</accession>
<evidence type="ECO:0000313" key="1">
    <source>
        <dbReference type="EMBL" id="NNJ27632.1"/>
    </source>
</evidence>
<gene>
    <name evidence="1" type="ORF">LzC2_37390</name>
</gene>
<comment type="caution">
    <text evidence="1">The sequence shown here is derived from an EMBL/GenBank/DDBJ whole genome shotgun (WGS) entry which is preliminary data.</text>
</comment>
<dbReference type="RefSeq" id="WP_171189538.1">
    <property type="nucleotide sequence ID" value="NZ_WTPX01000176.1"/>
</dbReference>
<proteinExistence type="predicted"/>
<keyword evidence="2" id="KW-1185">Reference proteome</keyword>
<name>A0ABX1VKG4_9PLAN</name>